<evidence type="ECO:0000256" key="1">
    <source>
        <dbReference type="SAM" id="MobiDB-lite"/>
    </source>
</evidence>
<feature type="compositionally biased region" description="Low complexity" evidence="1">
    <location>
        <begin position="60"/>
        <end position="77"/>
    </location>
</feature>
<gene>
    <name evidence="2" type="ORF">DSM112329_01714</name>
</gene>
<dbReference type="KEGG" id="parq:DSM112329_01714"/>
<dbReference type="AlphaFoldDB" id="A0AAU7AT60"/>
<sequence length="300" mass="29976">MSAVVDRLSSFLLLPAEAVSCPRGEAAADVLDAGPPVTTAGSAGRDAFVLPVEVVTPAAGSSTARVASASAAPVVPERSADPADTGDPADSTGPTEPARRAVRRRRRRSSGSRHPAAAPPAVAIVGDAATTALAVAVAGGVARRHRSAVALTTVWGDAAPSREGTSSTRAAALLASDIEGATDLAARATGSGVVVQLPQDGDIAVAHRLVTTLAGQQCAQVLVVTGPRPPALDAVLAGYDVLVALVAADAPEALVDVAAASLRSLAPDAQAVTVSRPVGGLPRLLRQRATVRQILRVLDA</sequence>
<name>A0AAU7AT60_9ACTN</name>
<dbReference type="RefSeq" id="WP_354701400.1">
    <property type="nucleotide sequence ID" value="NZ_CP114014.1"/>
</dbReference>
<dbReference type="EMBL" id="CP114014">
    <property type="protein sequence ID" value="XAY04876.1"/>
    <property type="molecule type" value="Genomic_DNA"/>
</dbReference>
<protein>
    <submittedName>
        <fullName evidence="2">Uncharacterized protein</fullName>
    </submittedName>
</protein>
<organism evidence="2">
    <name type="scientific">Paraconexibacter sp. AEG42_29</name>
    <dbReference type="NCBI Taxonomy" id="2997339"/>
    <lineage>
        <taxon>Bacteria</taxon>
        <taxon>Bacillati</taxon>
        <taxon>Actinomycetota</taxon>
        <taxon>Thermoleophilia</taxon>
        <taxon>Solirubrobacterales</taxon>
        <taxon>Paraconexibacteraceae</taxon>
        <taxon>Paraconexibacter</taxon>
    </lineage>
</organism>
<evidence type="ECO:0000313" key="2">
    <source>
        <dbReference type="EMBL" id="XAY04876.1"/>
    </source>
</evidence>
<proteinExistence type="predicted"/>
<feature type="region of interest" description="Disordered" evidence="1">
    <location>
        <begin position="60"/>
        <end position="119"/>
    </location>
</feature>
<reference evidence="2" key="1">
    <citation type="submission" date="2022-12" db="EMBL/GenBank/DDBJ databases">
        <title>Paraconexibacter alkalitolerans sp. nov. and Baekduia alba sp. nov., isolated from soil and emended description of the genera Paraconexibacter (Chun et al., 2020) and Baekduia (An et al., 2020).</title>
        <authorList>
            <person name="Vieira S."/>
            <person name="Huber K.J."/>
            <person name="Geppert A."/>
            <person name="Wolf J."/>
            <person name="Neumann-Schaal M."/>
            <person name="Muesken M."/>
            <person name="Overmann J."/>
        </authorList>
    </citation>
    <scope>NUCLEOTIDE SEQUENCE</scope>
    <source>
        <strain evidence="2">AEG42_29</strain>
    </source>
</reference>
<feature type="compositionally biased region" description="Basic residues" evidence="1">
    <location>
        <begin position="100"/>
        <end position="111"/>
    </location>
</feature>
<accession>A0AAU7AT60</accession>